<feature type="region of interest" description="Disordered" evidence="8">
    <location>
        <begin position="15"/>
        <end position="81"/>
    </location>
</feature>
<gene>
    <name evidence="9" type="ORF">PAUS00366_LOCUS10490</name>
</gene>
<feature type="region of interest" description="Disordered" evidence="8">
    <location>
        <begin position="208"/>
        <end position="435"/>
    </location>
</feature>
<dbReference type="GO" id="GO:0005634">
    <property type="term" value="C:nucleus"/>
    <property type="evidence" value="ECO:0007669"/>
    <property type="project" value="UniProtKB-SubCell"/>
</dbReference>
<name>A0A7S4AJD3_9STRA</name>
<dbReference type="EMBL" id="HBIX01014293">
    <property type="protein sequence ID" value="CAE0717737.1"/>
    <property type="molecule type" value="Transcribed_RNA"/>
</dbReference>
<feature type="region of interest" description="Disordered" evidence="8">
    <location>
        <begin position="150"/>
        <end position="196"/>
    </location>
</feature>
<feature type="compositionally biased region" description="Basic residues" evidence="8">
    <location>
        <begin position="425"/>
        <end position="435"/>
    </location>
</feature>
<evidence type="ECO:0000256" key="3">
    <source>
        <dbReference type="ARBA" id="ARBA00022853"/>
    </source>
</evidence>
<feature type="compositionally biased region" description="Basic and acidic residues" evidence="8">
    <location>
        <begin position="209"/>
        <end position="223"/>
    </location>
</feature>
<keyword evidence="3" id="KW-0156">Chromatin regulator</keyword>
<evidence type="ECO:0000256" key="6">
    <source>
        <dbReference type="ARBA" id="ARBA00023163"/>
    </source>
</evidence>
<keyword evidence="6" id="KW-0804">Transcription</keyword>
<organism evidence="9">
    <name type="scientific">Pseudo-nitzschia australis</name>
    <dbReference type="NCBI Taxonomy" id="44445"/>
    <lineage>
        <taxon>Eukaryota</taxon>
        <taxon>Sar</taxon>
        <taxon>Stramenopiles</taxon>
        <taxon>Ochrophyta</taxon>
        <taxon>Bacillariophyta</taxon>
        <taxon>Bacillariophyceae</taxon>
        <taxon>Bacillariophycidae</taxon>
        <taxon>Bacillariales</taxon>
        <taxon>Bacillariaceae</taxon>
        <taxon>Pseudo-nitzschia</taxon>
    </lineage>
</organism>
<feature type="compositionally biased region" description="Low complexity" evidence="8">
    <location>
        <begin position="150"/>
        <end position="162"/>
    </location>
</feature>
<dbReference type="InterPro" id="IPR015418">
    <property type="entry name" value="Eaf6"/>
</dbReference>
<feature type="compositionally biased region" description="Polar residues" evidence="8">
    <location>
        <begin position="172"/>
        <end position="184"/>
    </location>
</feature>
<dbReference type="Pfam" id="PF09340">
    <property type="entry name" value="NuA4"/>
    <property type="match status" value="1"/>
</dbReference>
<dbReference type="GO" id="GO:0000123">
    <property type="term" value="C:histone acetyltransferase complex"/>
    <property type="evidence" value="ECO:0007669"/>
    <property type="project" value="InterPro"/>
</dbReference>
<evidence type="ECO:0000256" key="1">
    <source>
        <dbReference type="ARBA" id="ARBA00004123"/>
    </source>
</evidence>
<evidence type="ECO:0008006" key="10">
    <source>
        <dbReference type="Google" id="ProtNLM"/>
    </source>
</evidence>
<protein>
    <recommendedName>
        <fullName evidence="10">Chromatin modification-related protein EAF6</fullName>
    </recommendedName>
</protein>
<reference evidence="9" key="1">
    <citation type="submission" date="2021-01" db="EMBL/GenBank/DDBJ databases">
        <authorList>
            <person name="Corre E."/>
            <person name="Pelletier E."/>
            <person name="Niang G."/>
            <person name="Scheremetjew M."/>
            <person name="Finn R."/>
            <person name="Kale V."/>
            <person name="Holt S."/>
            <person name="Cochrane G."/>
            <person name="Meng A."/>
            <person name="Brown T."/>
            <person name="Cohen L."/>
        </authorList>
    </citation>
    <scope>NUCLEOTIDE SEQUENCE</scope>
    <source>
        <strain evidence="9">10249 10 AB</strain>
    </source>
</reference>
<feature type="compositionally biased region" description="Basic and acidic residues" evidence="8">
    <location>
        <begin position="69"/>
        <end position="81"/>
    </location>
</feature>
<dbReference type="GO" id="GO:0006325">
    <property type="term" value="P:chromatin organization"/>
    <property type="evidence" value="ECO:0007669"/>
    <property type="project" value="UniProtKB-KW"/>
</dbReference>
<evidence type="ECO:0000256" key="4">
    <source>
        <dbReference type="ARBA" id="ARBA00023015"/>
    </source>
</evidence>
<evidence type="ECO:0000256" key="7">
    <source>
        <dbReference type="ARBA" id="ARBA00023242"/>
    </source>
</evidence>
<keyword evidence="4" id="KW-0805">Transcription regulation</keyword>
<evidence type="ECO:0000256" key="5">
    <source>
        <dbReference type="ARBA" id="ARBA00023054"/>
    </source>
</evidence>
<feature type="compositionally biased region" description="Polar residues" evidence="8">
    <location>
        <begin position="356"/>
        <end position="373"/>
    </location>
</feature>
<accession>A0A7S4AJD3</accession>
<sequence>MEHLSRPSGISIPFFLKRKWEKEQQDKKTQIQQRKPPAAGDDDNKQQTRDENKDDNTFTNDEPISSDAWEPHLRLVPDQELTRDETNELSNRIFTTVELEERIRKTTNAMFDIQRQLHRGEELYYEDTYAHGSVYKGWDAFVDMKDIGTTSSSGGGATQASSNRRVPADSRWFSTSCGSVSRTTPPAPFPPPSISQDTLSIAQLSKLPKQHENEQPFENDPKTTKIRAPPPPGTTTTVKALVSLPNPPTNAENISAKTETRTEIDLPSSSSSLLSSRTSQRAPSSAAMIANANTDSTLIVSKPSSRPPPPSTKADPGVTRKKRKSALTTSSEEPPSKKSHQKTFADEAKGVPKNAGNATGSSPKPAANVTTRGSKSESNFSISKSEKNQGASSATDKVASKADSDAPAKREIPTKRQKEVETPVPRKRGRPRRKS</sequence>
<evidence type="ECO:0000313" key="9">
    <source>
        <dbReference type="EMBL" id="CAE0717737.1"/>
    </source>
</evidence>
<feature type="compositionally biased region" description="Basic and acidic residues" evidence="8">
    <location>
        <begin position="18"/>
        <end position="29"/>
    </location>
</feature>
<evidence type="ECO:0000256" key="2">
    <source>
        <dbReference type="ARBA" id="ARBA00010916"/>
    </source>
</evidence>
<comment type="subcellular location">
    <subcellularLocation>
        <location evidence="1">Nucleus</location>
    </subcellularLocation>
</comment>
<feature type="compositionally biased region" description="Basic and acidic residues" evidence="8">
    <location>
        <begin position="398"/>
        <end position="421"/>
    </location>
</feature>
<feature type="compositionally biased region" description="Basic and acidic residues" evidence="8">
    <location>
        <begin position="42"/>
        <end position="56"/>
    </location>
</feature>
<keyword evidence="5" id="KW-0175">Coiled coil</keyword>
<evidence type="ECO:0000256" key="8">
    <source>
        <dbReference type="SAM" id="MobiDB-lite"/>
    </source>
</evidence>
<comment type="similarity">
    <text evidence="2">Belongs to the EAF6 family.</text>
</comment>
<proteinExistence type="inferred from homology"/>
<dbReference type="AlphaFoldDB" id="A0A7S4AJD3"/>
<keyword evidence="7" id="KW-0539">Nucleus</keyword>